<protein>
    <recommendedName>
        <fullName evidence="4">HTH marR-type domain-containing protein</fullName>
    </recommendedName>
</protein>
<dbReference type="InterPro" id="IPR023187">
    <property type="entry name" value="Tscrpt_reg_MarR-type_CS"/>
</dbReference>
<dbReference type="Proteomes" id="UP001142372">
    <property type="component" value="Unassembled WGS sequence"/>
</dbReference>
<dbReference type="Gene3D" id="1.10.10.10">
    <property type="entry name" value="Winged helix-like DNA-binding domain superfamily/Winged helix DNA-binding domain"/>
    <property type="match status" value="1"/>
</dbReference>
<dbReference type="PROSITE" id="PS01117">
    <property type="entry name" value="HTH_MARR_1"/>
    <property type="match status" value="1"/>
</dbReference>
<dbReference type="SUPFAM" id="SSF46785">
    <property type="entry name" value="Winged helix' DNA-binding domain"/>
    <property type="match status" value="1"/>
</dbReference>
<gene>
    <name evidence="5" type="ORF">GCM10017584_18880</name>
</gene>
<evidence type="ECO:0000259" key="4">
    <source>
        <dbReference type="PROSITE" id="PS50995"/>
    </source>
</evidence>
<dbReference type="InterPro" id="IPR036390">
    <property type="entry name" value="WH_DNA-bd_sf"/>
</dbReference>
<dbReference type="SMART" id="SM00347">
    <property type="entry name" value="HTH_MARR"/>
    <property type="match status" value="1"/>
</dbReference>
<dbReference type="PRINTS" id="PR00598">
    <property type="entry name" value="HTHMARR"/>
</dbReference>
<keyword evidence="6" id="KW-1185">Reference proteome</keyword>
<reference evidence="5" key="1">
    <citation type="journal article" date="2014" name="Int. J. Syst. Evol. Microbiol.">
        <title>Complete genome sequence of Corynebacterium casei LMG S-19264T (=DSM 44701T), isolated from a smear-ripened cheese.</title>
        <authorList>
            <consortium name="US DOE Joint Genome Institute (JGI-PGF)"/>
            <person name="Walter F."/>
            <person name="Albersmeier A."/>
            <person name="Kalinowski J."/>
            <person name="Ruckert C."/>
        </authorList>
    </citation>
    <scope>NUCLEOTIDE SEQUENCE</scope>
    <source>
        <strain evidence="5">VKM Ac-1401</strain>
    </source>
</reference>
<dbReference type="InterPro" id="IPR036388">
    <property type="entry name" value="WH-like_DNA-bd_sf"/>
</dbReference>
<keyword evidence="3" id="KW-0804">Transcription</keyword>
<evidence type="ECO:0000256" key="3">
    <source>
        <dbReference type="ARBA" id="ARBA00023163"/>
    </source>
</evidence>
<evidence type="ECO:0000256" key="2">
    <source>
        <dbReference type="ARBA" id="ARBA00023125"/>
    </source>
</evidence>
<dbReference type="AlphaFoldDB" id="A0A9W6HA84"/>
<dbReference type="PANTHER" id="PTHR33164:SF43">
    <property type="entry name" value="HTH-TYPE TRANSCRIPTIONAL REPRESSOR YETL"/>
    <property type="match status" value="1"/>
</dbReference>
<keyword evidence="1" id="KW-0805">Transcription regulation</keyword>
<organism evidence="5 6">
    <name type="scientific">Leifsonia poae</name>
    <dbReference type="NCBI Taxonomy" id="110933"/>
    <lineage>
        <taxon>Bacteria</taxon>
        <taxon>Bacillati</taxon>
        <taxon>Actinomycetota</taxon>
        <taxon>Actinomycetes</taxon>
        <taxon>Micrococcales</taxon>
        <taxon>Microbacteriaceae</taxon>
        <taxon>Leifsonia</taxon>
    </lineage>
</organism>
<feature type="domain" description="HTH marR-type" evidence="4">
    <location>
        <begin position="33"/>
        <end position="166"/>
    </location>
</feature>
<dbReference type="Pfam" id="PF12802">
    <property type="entry name" value="MarR_2"/>
    <property type="match status" value="1"/>
</dbReference>
<dbReference type="GO" id="GO:0003700">
    <property type="term" value="F:DNA-binding transcription factor activity"/>
    <property type="evidence" value="ECO:0007669"/>
    <property type="project" value="InterPro"/>
</dbReference>
<accession>A0A9W6HA84</accession>
<dbReference type="EMBL" id="BSEN01000006">
    <property type="protein sequence ID" value="GLJ76314.1"/>
    <property type="molecule type" value="Genomic_DNA"/>
</dbReference>
<name>A0A9W6HA84_9MICO</name>
<sequence>MGAPALGERVYDERMTSAEAVPPTVESVHVPENWSSGRLLSTAARLVERAWADALEQLGLTHAGLIVLQLLESGVTTQAELARHARVEAQTMSRTVDRLEREGLVERVPDAADRRRHIIRMTHSGAAIWQRSLGLEKTVFPEVDDPDALRAALLQIVHAPAVARRA</sequence>
<dbReference type="PROSITE" id="PS50995">
    <property type="entry name" value="HTH_MARR_2"/>
    <property type="match status" value="1"/>
</dbReference>
<proteinExistence type="predicted"/>
<keyword evidence="2" id="KW-0238">DNA-binding</keyword>
<dbReference type="InterPro" id="IPR000835">
    <property type="entry name" value="HTH_MarR-typ"/>
</dbReference>
<comment type="caution">
    <text evidence="5">The sequence shown here is derived from an EMBL/GenBank/DDBJ whole genome shotgun (WGS) entry which is preliminary data.</text>
</comment>
<dbReference type="PANTHER" id="PTHR33164">
    <property type="entry name" value="TRANSCRIPTIONAL REGULATOR, MARR FAMILY"/>
    <property type="match status" value="1"/>
</dbReference>
<dbReference type="GO" id="GO:0003677">
    <property type="term" value="F:DNA binding"/>
    <property type="evidence" value="ECO:0007669"/>
    <property type="project" value="UniProtKB-KW"/>
</dbReference>
<evidence type="ECO:0000256" key="1">
    <source>
        <dbReference type="ARBA" id="ARBA00023015"/>
    </source>
</evidence>
<dbReference type="InterPro" id="IPR039422">
    <property type="entry name" value="MarR/SlyA-like"/>
</dbReference>
<evidence type="ECO:0000313" key="6">
    <source>
        <dbReference type="Proteomes" id="UP001142372"/>
    </source>
</evidence>
<dbReference type="GO" id="GO:0006950">
    <property type="term" value="P:response to stress"/>
    <property type="evidence" value="ECO:0007669"/>
    <property type="project" value="TreeGrafter"/>
</dbReference>
<evidence type="ECO:0000313" key="5">
    <source>
        <dbReference type="EMBL" id="GLJ76314.1"/>
    </source>
</evidence>
<reference evidence="5" key="2">
    <citation type="submission" date="2023-01" db="EMBL/GenBank/DDBJ databases">
        <authorList>
            <person name="Sun Q."/>
            <person name="Evtushenko L."/>
        </authorList>
    </citation>
    <scope>NUCLEOTIDE SEQUENCE</scope>
    <source>
        <strain evidence="5">VKM Ac-1401</strain>
    </source>
</reference>